<dbReference type="Proteomes" id="UP001431783">
    <property type="component" value="Unassembled WGS sequence"/>
</dbReference>
<dbReference type="AlphaFoldDB" id="A0AAW1TWI2"/>
<keyword evidence="2" id="KW-1185">Reference proteome</keyword>
<evidence type="ECO:0000313" key="2">
    <source>
        <dbReference type="Proteomes" id="UP001431783"/>
    </source>
</evidence>
<gene>
    <name evidence="1" type="ORF">WA026_020804</name>
</gene>
<evidence type="ECO:0000313" key="1">
    <source>
        <dbReference type="EMBL" id="KAK9873073.1"/>
    </source>
</evidence>
<accession>A0AAW1TWI2</accession>
<dbReference type="EMBL" id="JARQZJ010000015">
    <property type="protein sequence ID" value="KAK9873073.1"/>
    <property type="molecule type" value="Genomic_DNA"/>
</dbReference>
<organism evidence="1 2">
    <name type="scientific">Henosepilachna vigintioctopunctata</name>
    <dbReference type="NCBI Taxonomy" id="420089"/>
    <lineage>
        <taxon>Eukaryota</taxon>
        <taxon>Metazoa</taxon>
        <taxon>Ecdysozoa</taxon>
        <taxon>Arthropoda</taxon>
        <taxon>Hexapoda</taxon>
        <taxon>Insecta</taxon>
        <taxon>Pterygota</taxon>
        <taxon>Neoptera</taxon>
        <taxon>Endopterygota</taxon>
        <taxon>Coleoptera</taxon>
        <taxon>Polyphaga</taxon>
        <taxon>Cucujiformia</taxon>
        <taxon>Coccinelloidea</taxon>
        <taxon>Coccinellidae</taxon>
        <taxon>Epilachninae</taxon>
        <taxon>Epilachnini</taxon>
        <taxon>Henosepilachna</taxon>
    </lineage>
</organism>
<comment type="caution">
    <text evidence="1">The sequence shown here is derived from an EMBL/GenBank/DDBJ whole genome shotgun (WGS) entry which is preliminary data.</text>
</comment>
<reference evidence="1 2" key="1">
    <citation type="submission" date="2023-03" db="EMBL/GenBank/DDBJ databases">
        <title>Genome insight into feeding habits of ladybird beetles.</title>
        <authorList>
            <person name="Li H.-S."/>
            <person name="Huang Y.-H."/>
            <person name="Pang H."/>
        </authorList>
    </citation>
    <scope>NUCLEOTIDE SEQUENCE [LARGE SCALE GENOMIC DNA]</scope>
    <source>
        <strain evidence="1">SYSU_2023b</strain>
        <tissue evidence="1">Whole body</tissue>
    </source>
</reference>
<proteinExistence type="predicted"/>
<name>A0AAW1TWI2_9CUCU</name>
<protein>
    <submittedName>
        <fullName evidence="1">Uncharacterized protein</fullName>
    </submittedName>
</protein>
<sequence>MTNNKINNEKGVTLHVVMETSLRLNHKRKILECAFFDARIDIIPHERMEDVVLRAANAYGLDIDLTEEEIVKVLREAVKEPKDRVMVKALRPTIGARQAATILAGLSQID</sequence>